<comment type="catalytic activity">
    <reaction evidence="11">
        <text>[GlcNAc-(1-&gt;4)-Mur2Ac(oyl-L-Ala-gamma-D-Glu-L-Lys-D-Ala-D-Ala)](n)-di-trans,octa-cis-undecaprenyl diphosphate + beta-D-GlcNAc-(1-&gt;4)-Mur2Ac(oyl-L-Ala-gamma-D-Glu-L-Lys-D-Ala-D-Ala)-di-trans,octa-cis-undecaprenyl diphosphate = [GlcNAc-(1-&gt;4)-Mur2Ac(oyl-L-Ala-gamma-D-Glu-L-Lys-D-Ala-D-Ala)](n+1)-di-trans,octa-cis-undecaprenyl diphosphate + di-trans,octa-cis-undecaprenyl diphosphate + H(+)</text>
        <dbReference type="Rhea" id="RHEA:23708"/>
        <dbReference type="Rhea" id="RHEA-COMP:9602"/>
        <dbReference type="Rhea" id="RHEA-COMP:9603"/>
        <dbReference type="ChEBI" id="CHEBI:15378"/>
        <dbReference type="ChEBI" id="CHEBI:58405"/>
        <dbReference type="ChEBI" id="CHEBI:60033"/>
        <dbReference type="ChEBI" id="CHEBI:78435"/>
        <dbReference type="EC" id="2.4.99.28"/>
    </reaction>
</comment>
<dbReference type="Pfam" id="PF00912">
    <property type="entry name" value="Transgly"/>
    <property type="match status" value="1"/>
</dbReference>
<keyword evidence="9 11" id="KW-0472">Membrane</keyword>
<dbReference type="PANTHER" id="PTHR30400">
    <property type="entry name" value="MONOFUNCTIONAL BIOSYNTHETIC PEPTIDOGLYCAN TRANSGLYCOSYLASE"/>
    <property type="match status" value="1"/>
</dbReference>
<proteinExistence type="inferred from homology"/>
<dbReference type="Proteomes" id="UP001595377">
    <property type="component" value="Unassembled WGS sequence"/>
</dbReference>
<evidence type="ECO:0000256" key="10">
    <source>
        <dbReference type="ARBA" id="ARBA00023316"/>
    </source>
</evidence>
<evidence type="ECO:0000256" key="1">
    <source>
        <dbReference type="ARBA" id="ARBA00022475"/>
    </source>
</evidence>
<evidence type="ECO:0000256" key="5">
    <source>
        <dbReference type="ARBA" id="ARBA00022692"/>
    </source>
</evidence>
<evidence type="ECO:0000259" key="12">
    <source>
        <dbReference type="Pfam" id="PF00912"/>
    </source>
</evidence>
<dbReference type="InterPro" id="IPR023346">
    <property type="entry name" value="Lysozyme-like_dom_sf"/>
</dbReference>
<keyword evidence="6 11" id="KW-0133">Cell shape</keyword>
<evidence type="ECO:0000256" key="9">
    <source>
        <dbReference type="ARBA" id="ARBA00023136"/>
    </source>
</evidence>
<dbReference type="RefSeq" id="WP_257314860.1">
    <property type="nucleotide sequence ID" value="NZ_JANFDG010000008.1"/>
</dbReference>
<evidence type="ECO:0000256" key="4">
    <source>
        <dbReference type="ARBA" id="ARBA00022679"/>
    </source>
</evidence>
<keyword evidence="7 11" id="KW-0573">Peptidoglycan synthesis</keyword>
<dbReference type="InterPro" id="IPR011812">
    <property type="entry name" value="Pep_trsgly"/>
</dbReference>
<evidence type="ECO:0000256" key="3">
    <source>
        <dbReference type="ARBA" id="ARBA00022676"/>
    </source>
</evidence>
<organism evidence="13 14">
    <name type="scientific">Shinella pollutisoli</name>
    <dbReference type="NCBI Taxonomy" id="2250594"/>
    <lineage>
        <taxon>Bacteria</taxon>
        <taxon>Pseudomonadati</taxon>
        <taxon>Pseudomonadota</taxon>
        <taxon>Alphaproteobacteria</taxon>
        <taxon>Hyphomicrobiales</taxon>
        <taxon>Rhizobiaceae</taxon>
        <taxon>Shinella</taxon>
    </lineage>
</organism>
<dbReference type="Gene3D" id="1.10.3810.10">
    <property type="entry name" value="Biosynthetic peptidoglycan transglycosylase-like"/>
    <property type="match status" value="1"/>
</dbReference>
<dbReference type="EC" id="2.4.99.28" evidence="11"/>
<dbReference type="SUPFAM" id="SSF53955">
    <property type="entry name" value="Lysozyme-like"/>
    <property type="match status" value="1"/>
</dbReference>
<evidence type="ECO:0000313" key="13">
    <source>
        <dbReference type="EMBL" id="MFC3072293.1"/>
    </source>
</evidence>
<evidence type="ECO:0000256" key="8">
    <source>
        <dbReference type="ARBA" id="ARBA00022989"/>
    </source>
</evidence>
<comment type="subcellular location">
    <subcellularLocation>
        <location evidence="11">Cell inner membrane</location>
        <topology evidence="11">Single-pass membrane protein</topology>
    </subcellularLocation>
</comment>
<keyword evidence="14" id="KW-1185">Reference proteome</keyword>
<keyword evidence="8 11" id="KW-1133">Transmembrane helix</keyword>
<dbReference type="NCBIfam" id="TIGR02070">
    <property type="entry name" value="mono_pep_trsgly"/>
    <property type="match status" value="1"/>
</dbReference>
<feature type="transmembrane region" description="Helical" evidence="11">
    <location>
        <begin position="44"/>
        <end position="64"/>
    </location>
</feature>
<evidence type="ECO:0000256" key="6">
    <source>
        <dbReference type="ARBA" id="ARBA00022960"/>
    </source>
</evidence>
<dbReference type="PANTHER" id="PTHR30400:SF0">
    <property type="entry name" value="BIOSYNTHETIC PEPTIDOGLYCAN TRANSGLYCOSYLASE"/>
    <property type="match status" value="1"/>
</dbReference>
<comment type="function">
    <text evidence="11">Peptidoglycan polymerase that catalyzes glycan chain elongation from lipid-linked precursors.</text>
</comment>
<protein>
    <recommendedName>
        <fullName evidence="11">Biosynthetic peptidoglycan transglycosylase</fullName>
        <ecNumber evidence="11">2.4.99.28</ecNumber>
    </recommendedName>
    <alternativeName>
        <fullName evidence="11">Glycan polymerase</fullName>
    </alternativeName>
    <alternativeName>
        <fullName evidence="11">Peptidoglycan glycosyltransferase MtgA</fullName>
        <shortName evidence="11">PGT</shortName>
    </alternativeName>
</protein>
<dbReference type="HAMAP" id="MF_00766">
    <property type="entry name" value="PGT_MtgA"/>
    <property type="match status" value="1"/>
</dbReference>
<keyword evidence="5 11" id="KW-0812">Transmembrane</keyword>
<keyword evidence="1 11" id="KW-1003">Cell membrane</keyword>
<keyword evidence="3 11" id="KW-0328">Glycosyltransferase</keyword>
<comment type="caution">
    <text evidence="13">The sequence shown here is derived from an EMBL/GenBank/DDBJ whole genome shotgun (WGS) entry which is preliminary data.</text>
</comment>
<comment type="similarity">
    <text evidence="11">Belongs to the glycosyltransferase 51 family.</text>
</comment>
<evidence type="ECO:0000256" key="7">
    <source>
        <dbReference type="ARBA" id="ARBA00022984"/>
    </source>
</evidence>
<feature type="domain" description="Glycosyl transferase family 51" evidence="12">
    <location>
        <begin position="84"/>
        <end position="230"/>
    </location>
</feature>
<dbReference type="InterPro" id="IPR001264">
    <property type="entry name" value="Glyco_trans_51"/>
</dbReference>
<evidence type="ECO:0000256" key="2">
    <source>
        <dbReference type="ARBA" id="ARBA00022519"/>
    </source>
</evidence>
<keyword evidence="4 11" id="KW-0808">Transferase</keyword>
<dbReference type="EMBL" id="JBHRSP010000005">
    <property type="protein sequence ID" value="MFC3072293.1"/>
    <property type="molecule type" value="Genomic_DNA"/>
</dbReference>
<sequence length="260" mass="29291">MKAQPWKDGRPLLEIVPETRADTGTETGEDGGLIGRLRRGWKRLVLLVLALAALPYLLILLYTLEFVRPVSTLMLRDLVLLRGYDRQWVEFDDISPNLVRSVMMSEDGQFCSHAGVDWREMHAVVQDALAGEPTRGASTIPMQAAKNLFLWNGRSFLRKAMELPLAVVADFVWSKRRLMEIYLNIVEWGPGVYGIEAAARHHFNVPASKLSRRQAALLAVSLPNPIERNAGKPGRGLQRLATLNERRASRSGDYIKCLYE</sequence>
<evidence type="ECO:0000313" key="14">
    <source>
        <dbReference type="Proteomes" id="UP001595377"/>
    </source>
</evidence>
<name>A0ABV7DDE3_9HYPH</name>
<accession>A0ABV7DDE3</accession>
<gene>
    <name evidence="11 13" type="primary">mtgA</name>
    <name evidence="13" type="ORF">ACFOHH_04155</name>
</gene>
<evidence type="ECO:0000256" key="11">
    <source>
        <dbReference type="HAMAP-Rule" id="MF_00766"/>
    </source>
</evidence>
<keyword evidence="2 11" id="KW-0997">Cell inner membrane</keyword>
<keyword evidence="10 11" id="KW-0961">Cell wall biogenesis/degradation</keyword>
<dbReference type="InterPro" id="IPR036950">
    <property type="entry name" value="PBP_transglycosylase"/>
</dbReference>
<reference evidence="14" key="1">
    <citation type="journal article" date="2019" name="Int. J. Syst. Evol. Microbiol.">
        <title>The Global Catalogue of Microorganisms (GCM) 10K type strain sequencing project: providing services to taxonomists for standard genome sequencing and annotation.</title>
        <authorList>
            <consortium name="The Broad Institute Genomics Platform"/>
            <consortium name="The Broad Institute Genome Sequencing Center for Infectious Disease"/>
            <person name="Wu L."/>
            <person name="Ma J."/>
        </authorList>
    </citation>
    <scope>NUCLEOTIDE SEQUENCE [LARGE SCALE GENOMIC DNA]</scope>
    <source>
        <strain evidence="14">KCTC 52677</strain>
    </source>
</reference>
<comment type="pathway">
    <text evidence="11">Cell wall biogenesis; peptidoglycan biosynthesis.</text>
</comment>